<keyword evidence="2 8" id="KW-0436">Ligase</keyword>
<dbReference type="InterPro" id="IPR036921">
    <property type="entry name" value="PurM-like_N_sf"/>
</dbReference>
<feature type="binding site" evidence="8">
    <location>
        <position position="503"/>
    </location>
    <ligand>
        <name>Mg(2+)</name>
        <dbReference type="ChEBI" id="CHEBI:18420"/>
        <label>2</label>
    </ligand>
</feature>
<keyword evidence="7 8" id="KW-0460">Magnesium</keyword>
<sequence>MVARITVTTTIPDARANGYLKTLKAIFPTISLEGVSVTDAYTIEAKVSKRDCEIVAKQLTNPLVEKYSTDSVLAPESYSYAIEIGYLPGVTDNVGNTARQTGEDCLGRKFKEGEAVYSSRFIFLNGDLTLQDAKAVERELHNPLIERATVFSGAQTEFPIVVPKVKLARAGARADEVDLNVGDISLEKLGKEGIQDAGGKRRGPLSLSLRAMKVIREHFAKLGRNPTDVELESLAQTWSEHCKHTIFADPLDEVKEGIYRRYIKGATEKIRQRAGKGQKDICVSVFTDNSGAIAFDDKYLVTHKVETHNSPSALDPFGGSVTAIVGVNRDTLGFGLGAKPIANVYGFCVAPPAGGPNDSTMLFRDKARKQELLPARRILEGVVRGINAGGNQSGIPTALGFVAVDPSYRGKPLIYGGTVGLIPRRLNGKRLYEKKAKAGDHIVMIGGRVGADGIHGATFSSESLSGGSPATAVQIGDPITQKKLSDAIVREARDLGLYSSITDDGAGGLSGSVGEMAKESGGCVVDLDKVPLKYQGLALWQIWLSESQERMTLAVPKKNWTALKKIFERHDVEATRIGEFTNSGRCVVRFGNKKVMDIEMSFLHDGRPIEIQKSKKVMHTHKEPTASERGKDLREALLQILARPNIGSISFISEQYDHEVQGTSVTKPLQGKGRVNADSAVLQPLPDSTRGIVLAHGYCPWYSQIDTYAMTAASIDTAIRNAVCAGASRDYLAILDNFCWSSSNTPERLYELKEAARACFDIATAYGTPFISGKDSMFNDFRGFTESGKDIHIAAQPTLLISALGVISDVTKAMTIDFKQAGDSIYLIGETNDELGASEYLNMLGLRKPHGLTKSVYGEVPRVDAKENAKAYDALSRAISGKEHPYKLENVRMSGCVASAISVGRGGLAAAIAKSVVAGQFGANINLKNVPGNAKRDDSILFSESQGRILVSVRQEAKSAFEKIYQGLTLIEIGKVGGESVSIELPKARVEASVAELTTAYRSFFRNW</sequence>
<dbReference type="Pfam" id="PF00586">
    <property type="entry name" value="AIRS"/>
    <property type="match status" value="2"/>
</dbReference>
<dbReference type="Pfam" id="PF18072">
    <property type="entry name" value="FGAR-AT_linker"/>
    <property type="match status" value="1"/>
</dbReference>
<protein>
    <recommendedName>
        <fullName evidence="8">Phosphoribosylformylglycinamidine synthase subunit PurL</fullName>
        <shortName evidence="8">FGAM synthase</shortName>
        <ecNumber evidence="8">6.3.5.3</ecNumber>
    </recommendedName>
    <alternativeName>
        <fullName evidence="8">Formylglycinamide ribonucleotide amidotransferase subunit II</fullName>
        <shortName evidence="8">FGAR amidotransferase II</shortName>
        <shortName evidence="8">FGAR-AT II</shortName>
    </alternativeName>
    <alternativeName>
        <fullName evidence="8">Glutamine amidotransferase PurL</fullName>
    </alternativeName>
    <alternativeName>
        <fullName evidence="8">Phosphoribosylformylglycinamidine synthase subunit II</fullName>
    </alternativeName>
</protein>
<dbReference type="Gene3D" id="1.10.8.750">
    <property type="entry name" value="Phosphoribosylformylglycinamidine synthase, linker domain"/>
    <property type="match status" value="1"/>
</dbReference>
<evidence type="ECO:0000313" key="12">
    <source>
        <dbReference type="EMBL" id="OGG60531.1"/>
    </source>
</evidence>
<dbReference type="SUPFAM" id="SSF55326">
    <property type="entry name" value="PurM N-terminal domain-like"/>
    <property type="match status" value="2"/>
</dbReference>
<comment type="catalytic activity">
    <reaction evidence="8">
        <text>N(2)-formyl-N(1)-(5-phospho-beta-D-ribosyl)glycinamide + L-glutamine + ATP + H2O = 2-formamido-N(1)-(5-O-phospho-beta-D-ribosyl)acetamidine + L-glutamate + ADP + phosphate + H(+)</text>
        <dbReference type="Rhea" id="RHEA:17129"/>
        <dbReference type="ChEBI" id="CHEBI:15377"/>
        <dbReference type="ChEBI" id="CHEBI:15378"/>
        <dbReference type="ChEBI" id="CHEBI:29985"/>
        <dbReference type="ChEBI" id="CHEBI:30616"/>
        <dbReference type="ChEBI" id="CHEBI:43474"/>
        <dbReference type="ChEBI" id="CHEBI:58359"/>
        <dbReference type="ChEBI" id="CHEBI:147286"/>
        <dbReference type="ChEBI" id="CHEBI:147287"/>
        <dbReference type="ChEBI" id="CHEBI:456216"/>
        <dbReference type="EC" id="6.3.5.3"/>
    </reaction>
</comment>
<evidence type="ECO:0000256" key="4">
    <source>
        <dbReference type="ARBA" id="ARBA00022741"/>
    </source>
</evidence>
<keyword evidence="5 8" id="KW-0658">Purine biosynthesis</keyword>
<dbReference type="InterPro" id="IPR010918">
    <property type="entry name" value="PurM-like_C_dom"/>
</dbReference>
<feature type="domain" description="PurM-like C-terminal" evidence="10">
    <location>
        <begin position="437"/>
        <end position="589"/>
    </location>
</feature>
<feature type="binding site" evidence="8">
    <location>
        <position position="330"/>
    </location>
    <ligand>
        <name>Mg(2+)</name>
        <dbReference type="ChEBI" id="CHEBI:18420"/>
        <label>2</label>
    </ligand>
</feature>
<dbReference type="Gene3D" id="3.30.1330.10">
    <property type="entry name" value="PurM-like, N-terminal domain"/>
    <property type="match status" value="2"/>
</dbReference>
<reference evidence="12 13" key="1">
    <citation type="journal article" date="2016" name="Nat. Commun.">
        <title>Thousands of microbial genomes shed light on interconnected biogeochemical processes in an aquifer system.</title>
        <authorList>
            <person name="Anantharaman K."/>
            <person name="Brown C.T."/>
            <person name="Hug L.A."/>
            <person name="Sharon I."/>
            <person name="Castelle C.J."/>
            <person name="Probst A.J."/>
            <person name="Thomas B.C."/>
            <person name="Singh A."/>
            <person name="Wilkins M.J."/>
            <person name="Karaoz U."/>
            <person name="Brodie E.L."/>
            <person name="Williams K.H."/>
            <person name="Hubbard S.S."/>
            <person name="Banfield J.F."/>
        </authorList>
    </citation>
    <scope>NUCLEOTIDE SEQUENCE [LARGE SCALE GENOMIC DNA]</scope>
</reference>
<evidence type="ECO:0000259" key="11">
    <source>
        <dbReference type="Pfam" id="PF18072"/>
    </source>
</evidence>
<comment type="subcellular location">
    <subcellularLocation>
        <location evidence="8">Cytoplasm</location>
    </subcellularLocation>
</comment>
<evidence type="ECO:0000256" key="3">
    <source>
        <dbReference type="ARBA" id="ARBA00022723"/>
    </source>
</evidence>
<dbReference type="AlphaFoldDB" id="A0A1F6DGN1"/>
<keyword evidence="6 8" id="KW-0067">ATP-binding</keyword>
<evidence type="ECO:0000259" key="9">
    <source>
        <dbReference type="Pfam" id="PF00586"/>
    </source>
</evidence>
<feature type="domain" description="PurM-like N-terminal" evidence="9">
    <location>
        <begin position="288"/>
        <end position="422"/>
    </location>
</feature>
<dbReference type="Pfam" id="PF02769">
    <property type="entry name" value="AIRS_C"/>
    <property type="match status" value="2"/>
</dbReference>
<dbReference type="PANTHER" id="PTHR43555">
    <property type="entry name" value="PHOSPHORIBOSYLFORMYLGLYCINAMIDINE SYNTHASE SUBUNIT PURL"/>
    <property type="match status" value="1"/>
</dbReference>
<feature type="binding site" evidence="8">
    <location>
        <position position="474"/>
    </location>
    <ligand>
        <name>substrate</name>
    </ligand>
</feature>
<evidence type="ECO:0000256" key="8">
    <source>
        <dbReference type="HAMAP-Rule" id="MF_00420"/>
    </source>
</evidence>
<dbReference type="InterPro" id="IPR036676">
    <property type="entry name" value="PurM-like_C_sf"/>
</dbReference>
<feature type="domain" description="PurM-like C-terminal" evidence="10">
    <location>
        <begin position="820"/>
        <end position="980"/>
    </location>
</feature>
<keyword evidence="4 8" id="KW-0547">Nucleotide-binding</keyword>
<feature type="binding site" evidence="8">
    <location>
        <position position="304"/>
    </location>
    <ligand>
        <name>ATP</name>
        <dbReference type="ChEBI" id="CHEBI:30616"/>
    </ligand>
</feature>
<dbReference type="Gene3D" id="3.90.650.10">
    <property type="entry name" value="PurM-like C-terminal domain"/>
    <property type="match status" value="2"/>
</dbReference>
<feature type="binding site" evidence="8">
    <location>
        <position position="306"/>
    </location>
    <ligand>
        <name>Mg(2+)</name>
        <dbReference type="ChEBI" id="CHEBI:18420"/>
        <label>1</label>
    </ligand>
</feature>
<accession>A0A1F6DGN1</accession>
<dbReference type="GO" id="GO:0004642">
    <property type="term" value="F:phosphoribosylformylglycinamidine synthase activity"/>
    <property type="evidence" value="ECO:0007669"/>
    <property type="project" value="UniProtKB-UniRule"/>
</dbReference>
<organism evidence="12 13">
    <name type="scientific">Candidatus Kaiserbacteria bacterium RIFCSPHIGHO2_02_FULL_49_16</name>
    <dbReference type="NCBI Taxonomy" id="1798490"/>
    <lineage>
        <taxon>Bacteria</taxon>
        <taxon>Candidatus Kaiseribacteriota</taxon>
    </lineage>
</organism>
<evidence type="ECO:0000256" key="7">
    <source>
        <dbReference type="ARBA" id="ARBA00022842"/>
    </source>
</evidence>
<evidence type="ECO:0000256" key="1">
    <source>
        <dbReference type="ARBA" id="ARBA00022490"/>
    </source>
</evidence>
<evidence type="ECO:0000256" key="5">
    <source>
        <dbReference type="ARBA" id="ARBA00022755"/>
    </source>
</evidence>
<dbReference type="GO" id="GO:0006189">
    <property type="term" value="P:'de novo' IMP biosynthetic process"/>
    <property type="evidence" value="ECO:0007669"/>
    <property type="project" value="UniProtKB-UniRule"/>
</dbReference>
<feature type="active site" description="Proton acceptor" evidence="8">
    <location>
        <position position="308"/>
    </location>
</feature>
<feature type="binding site" evidence="8">
    <location>
        <position position="329"/>
    </location>
    <ligand>
        <name>substrate</name>
    </ligand>
</feature>
<comment type="caution">
    <text evidence="12">The sequence shown here is derived from an EMBL/GenBank/DDBJ whole genome shotgun (WGS) entry which is preliminary data.</text>
</comment>
<dbReference type="CDD" id="cd02203">
    <property type="entry name" value="PurL_repeat1"/>
    <property type="match status" value="1"/>
</dbReference>
<dbReference type="GO" id="GO:0005737">
    <property type="term" value="C:cytoplasm"/>
    <property type="evidence" value="ECO:0007669"/>
    <property type="project" value="UniProtKB-SubCell"/>
</dbReference>
<dbReference type="HAMAP" id="MF_00420">
    <property type="entry name" value="PurL_2"/>
    <property type="match status" value="1"/>
</dbReference>
<name>A0A1F6DGN1_9BACT</name>
<feature type="binding site" evidence="8">
    <location>
        <position position="776"/>
    </location>
    <ligand>
        <name>substrate</name>
    </ligand>
</feature>
<evidence type="ECO:0000256" key="6">
    <source>
        <dbReference type="ARBA" id="ARBA00022840"/>
    </source>
</evidence>
<feature type="domain" description="PurM-like N-terminal" evidence="9">
    <location>
        <begin position="678"/>
        <end position="776"/>
    </location>
</feature>
<feature type="active site" evidence="8">
    <location>
        <position position="241"/>
    </location>
</feature>
<evidence type="ECO:0000259" key="10">
    <source>
        <dbReference type="Pfam" id="PF02769"/>
    </source>
</evidence>
<feature type="binding site" evidence="8">
    <location>
        <position position="773"/>
    </location>
    <ligand>
        <name>ATP</name>
        <dbReference type="ChEBI" id="CHEBI:30616"/>
    </ligand>
</feature>
<feature type="binding site" evidence="8">
    <location>
        <position position="736"/>
    </location>
    <ligand>
        <name>ATP</name>
        <dbReference type="ChEBI" id="CHEBI:30616"/>
    </ligand>
</feature>
<comment type="similarity">
    <text evidence="8">Belongs to the FGAMS family.</text>
</comment>
<dbReference type="InterPro" id="IPR010074">
    <property type="entry name" value="PRibForGlyAmidine_synth_PurL"/>
</dbReference>
<proteinExistence type="inferred from homology"/>
<feature type="binding site" evidence="8">
    <location>
        <begin position="546"/>
        <end position="548"/>
    </location>
    <ligand>
        <name>substrate</name>
    </ligand>
</feature>
<evidence type="ECO:0000256" key="2">
    <source>
        <dbReference type="ARBA" id="ARBA00022598"/>
    </source>
</evidence>
<keyword evidence="1 8" id="KW-0963">Cytoplasm</keyword>
<dbReference type="CDD" id="cd02204">
    <property type="entry name" value="PurL_repeat2"/>
    <property type="match status" value="1"/>
</dbReference>
<dbReference type="GO" id="GO:0000287">
    <property type="term" value="F:magnesium ion binding"/>
    <property type="evidence" value="ECO:0007669"/>
    <property type="project" value="UniProtKB-UniRule"/>
</dbReference>
<dbReference type="PANTHER" id="PTHR43555:SF1">
    <property type="entry name" value="PHOSPHORIBOSYLFORMYLGLYCINAMIDINE SYNTHASE SUBUNIT PURL"/>
    <property type="match status" value="1"/>
</dbReference>
<dbReference type="EMBL" id="MFLD01000013">
    <property type="protein sequence ID" value="OGG60531.1"/>
    <property type="molecule type" value="Genomic_DNA"/>
</dbReference>
<dbReference type="UniPathway" id="UPA00074">
    <property type="reaction ID" value="UER00128"/>
</dbReference>
<comment type="subunit">
    <text evidence="8">Monomer. Part of the FGAM synthase complex composed of 1 PurL, 1 PurQ and 2 PurS subunits.</text>
</comment>
<dbReference type="InterPro" id="IPR041609">
    <property type="entry name" value="PurL_linker"/>
</dbReference>
<evidence type="ECO:0000313" key="13">
    <source>
        <dbReference type="Proteomes" id="UP000178042"/>
    </source>
</evidence>
<comment type="caution">
    <text evidence="8">Lacks conserved residue(s) required for the propagation of feature annotation.</text>
</comment>
<comment type="function">
    <text evidence="8">Part of the phosphoribosylformylglycinamidine synthase complex involved in the purines biosynthetic pathway. Catalyzes the ATP-dependent conversion of formylglycinamide ribonucleotide (FGAR) and glutamine to yield formylglycinamidine ribonucleotide (FGAM) and glutamate. The FGAM synthase complex is composed of three subunits. PurQ produces an ammonia molecule by converting glutamine to glutamate. PurL transfers the ammonia molecule to FGAR to form FGAM in an ATP-dependent manner. PurS interacts with PurQ and PurL and is thought to assist in the transfer of the ammonia molecule from PurQ to PurL.</text>
</comment>
<dbReference type="GO" id="GO:0005524">
    <property type="term" value="F:ATP binding"/>
    <property type="evidence" value="ECO:0007669"/>
    <property type="project" value="UniProtKB-UniRule"/>
</dbReference>
<comment type="pathway">
    <text evidence="8">Purine metabolism; IMP biosynthesis via de novo pathway; 5-amino-1-(5-phospho-D-ribosyl)imidazole from N(2)-formyl-N(1)-(5-phospho-D-ribosyl)glycinamide: step 1/2.</text>
</comment>
<dbReference type="EC" id="6.3.5.3" evidence="8"/>
<gene>
    <name evidence="8" type="primary">purL</name>
    <name evidence="12" type="ORF">A3C86_01620</name>
</gene>
<dbReference type="SUPFAM" id="SSF56042">
    <property type="entry name" value="PurM C-terminal domain-like"/>
    <property type="match status" value="2"/>
</dbReference>
<dbReference type="InterPro" id="IPR016188">
    <property type="entry name" value="PurM-like_N"/>
</dbReference>
<dbReference type="Proteomes" id="UP000178042">
    <property type="component" value="Unassembled WGS sequence"/>
</dbReference>
<feature type="domain" description="Phosphoribosylformylglycinamidine synthase linker" evidence="11">
    <location>
        <begin position="203"/>
        <end position="244"/>
    </location>
</feature>
<keyword evidence="3 8" id="KW-0479">Metal-binding</keyword>